<keyword evidence="3" id="KW-0687">Ribonucleoprotein</keyword>
<dbReference type="Pfam" id="PF00542">
    <property type="entry name" value="Ribosomal_L12"/>
    <property type="match status" value="1"/>
</dbReference>
<proteinExistence type="inferred from homology"/>
<dbReference type="GeneID" id="34946462"/>
<dbReference type="Gene3D" id="1.20.5.710">
    <property type="entry name" value="Single helix bin"/>
    <property type="match status" value="1"/>
</dbReference>
<dbReference type="Gene3D" id="3.30.1390.10">
    <property type="match status" value="1"/>
</dbReference>
<comment type="similarity">
    <text evidence="1">Belongs to the bacterial ribosomal protein bL12 family.</text>
</comment>
<dbReference type="InterPro" id="IPR000206">
    <property type="entry name" value="Ribosomal_bL12"/>
</dbReference>
<evidence type="ECO:0000259" key="5">
    <source>
        <dbReference type="Pfam" id="PF00542"/>
    </source>
</evidence>
<dbReference type="EMBL" id="CAID01000016">
    <property type="protein sequence ID" value="CEG00269.1"/>
    <property type="molecule type" value="Genomic_DNA"/>
</dbReference>
<evidence type="ECO:0000256" key="3">
    <source>
        <dbReference type="ARBA" id="ARBA00023274"/>
    </source>
</evidence>
<dbReference type="PANTHER" id="PTHR45987">
    <property type="entry name" value="39S RIBOSOMAL PROTEIN L12"/>
    <property type="match status" value="1"/>
</dbReference>
<feature type="domain" description="Large ribosomal subunit protein bL12 C-terminal" evidence="5">
    <location>
        <begin position="178"/>
        <end position="244"/>
    </location>
</feature>
<name>A0A096P8I4_OSTTA</name>
<dbReference type="RefSeq" id="XP_022840288.1">
    <property type="nucleotide sequence ID" value="XM_022985122.1"/>
</dbReference>
<protein>
    <submittedName>
        <fullName evidence="6">Ribosomal protein L7/L12, C-terminal</fullName>
    </submittedName>
</protein>
<dbReference type="InParanoid" id="A0A096P8I4"/>
<dbReference type="InterPro" id="IPR013823">
    <property type="entry name" value="Ribosomal_bL12_C"/>
</dbReference>
<evidence type="ECO:0000256" key="4">
    <source>
        <dbReference type="SAM" id="MobiDB-lite"/>
    </source>
</evidence>
<evidence type="ECO:0000256" key="1">
    <source>
        <dbReference type="ARBA" id="ARBA00007197"/>
    </source>
</evidence>
<keyword evidence="2 6" id="KW-0689">Ribosomal protein</keyword>
<evidence type="ECO:0000313" key="7">
    <source>
        <dbReference type="Proteomes" id="UP000009170"/>
    </source>
</evidence>
<dbReference type="InterPro" id="IPR036235">
    <property type="entry name" value="Ribosomal_bL12_oligo_N_sf"/>
</dbReference>
<gene>
    <name evidence="6" type="ORF">OT_ostta16g00405</name>
</gene>
<sequence>MLARLSARSTKRAIASSASSALTCERVAVQGITTNARARSHARDIASEGARGKERSVRGDARAGRDARVGSAKRTFASSAEDEAKNAKDDDVVVDLDAKIKPQASAKVSAIADQVCELTLLEVNELCDVLAERLGLGDMSGMMFGGGMMPMGGGGGAVGGGGGGGAAAAAPVEEKTSFALKLESFDAAQKIKVIKEVRGITELGLKEAKELVEGVPAVLKKDLKKEEAEELIAKLTAVGAKCVLE</sequence>
<dbReference type="GO" id="GO:1990904">
    <property type="term" value="C:ribonucleoprotein complex"/>
    <property type="evidence" value="ECO:0007669"/>
    <property type="project" value="UniProtKB-KW"/>
</dbReference>
<dbReference type="HAMAP" id="MF_00368">
    <property type="entry name" value="Ribosomal_bL12"/>
    <property type="match status" value="1"/>
</dbReference>
<keyword evidence="7" id="KW-1185">Reference proteome</keyword>
<dbReference type="Proteomes" id="UP000009170">
    <property type="component" value="Unassembled WGS sequence"/>
</dbReference>
<dbReference type="OrthoDB" id="250175at2759"/>
<evidence type="ECO:0000256" key="2">
    <source>
        <dbReference type="ARBA" id="ARBA00022980"/>
    </source>
</evidence>
<dbReference type="KEGG" id="ota:OT_ostta16g00405"/>
<organism evidence="6 7">
    <name type="scientific">Ostreococcus tauri</name>
    <name type="common">Marine green alga</name>
    <dbReference type="NCBI Taxonomy" id="70448"/>
    <lineage>
        <taxon>Eukaryota</taxon>
        <taxon>Viridiplantae</taxon>
        <taxon>Chlorophyta</taxon>
        <taxon>Mamiellophyceae</taxon>
        <taxon>Mamiellales</taxon>
        <taxon>Bathycoccaceae</taxon>
        <taxon>Ostreococcus</taxon>
    </lineage>
</organism>
<dbReference type="GO" id="GO:0006412">
    <property type="term" value="P:translation"/>
    <property type="evidence" value="ECO:0007669"/>
    <property type="project" value="InterPro"/>
</dbReference>
<feature type="region of interest" description="Disordered" evidence="4">
    <location>
        <begin position="38"/>
        <end position="88"/>
    </location>
</feature>
<accession>A0A096P8I4</accession>
<dbReference type="SUPFAM" id="SSF48300">
    <property type="entry name" value="Ribosomal protein L7/12, oligomerisation (N-terminal) domain"/>
    <property type="match status" value="1"/>
</dbReference>
<dbReference type="GO" id="GO:0003735">
    <property type="term" value="F:structural constituent of ribosome"/>
    <property type="evidence" value="ECO:0007669"/>
    <property type="project" value="InterPro"/>
</dbReference>
<evidence type="ECO:0000313" key="6">
    <source>
        <dbReference type="EMBL" id="CEG00269.1"/>
    </source>
</evidence>
<dbReference type="GO" id="GO:0003729">
    <property type="term" value="F:mRNA binding"/>
    <property type="evidence" value="ECO:0007669"/>
    <property type="project" value="TreeGrafter"/>
</dbReference>
<dbReference type="STRING" id="70448.A0A096P8I4"/>
<reference evidence="7" key="1">
    <citation type="journal article" date="2006" name="Proc. Natl. Acad. Sci. U.S.A.">
        <title>Genome analysis of the smallest free-living eukaryote Ostreococcus tauri unveils many unique features.</title>
        <authorList>
            <person name="Derelle E."/>
            <person name="Ferraz C."/>
            <person name="Rombauts S."/>
            <person name="Rouze P."/>
            <person name="Worden A.Z."/>
            <person name="Robbens S."/>
            <person name="Partensky F."/>
            <person name="Degroeve S."/>
            <person name="Echeynie S."/>
            <person name="Cooke R."/>
            <person name="Saeys Y."/>
            <person name="Wuyts J."/>
            <person name="Jabbari K."/>
            <person name="Bowler C."/>
            <person name="Panaud O."/>
            <person name="Piegu B."/>
            <person name="Ball S.G."/>
            <person name="Ral J.-P."/>
            <person name="Bouget F.-Y."/>
            <person name="Piganeau G."/>
            <person name="De Baets B."/>
            <person name="Picard A."/>
            <person name="Delseny M."/>
            <person name="Demaille J."/>
            <person name="Van de Peer Y."/>
            <person name="Moreau H."/>
        </authorList>
    </citation>
    <scope>NUCLEOTIDE SEQUENCE [LARGE SCALE GENOMIC DNA]</scope>
    <source>
        <strain evidence="7">OTTH 0595 / CCAP 157/2 / RCC745</strain>
    </source>
</reference>
<dbReference type="InterPro" id="IPR014719">
    <property type="entry name" value="Ribosomal_bL12_C/ClpS-like"/>
</dbReference>
<dbReference type="GO" id="GO:0005840">
    <property type="term" value="C:ribosome"/>
    <property type="evidence" value="ECO:0007669"/>
    <property type="project" value="UniProtKB-KW"/>
</dbReference>
<dbReference type="FunFam" id="3.30.1390.10:FF:000001">
    <property type="entry name" value="50S ribosomal protein L7/L12"/>
    <property type="match status" value="1"/>
</dbReference>
<comment type="caution">
    <text evidence="6">The sequence shown here is derived from an EMBL/GenBank/DDBJ whole genome shotgun (WGS) entry which is preliminary data.</text>
</comment>
<dbReference type="PANTHER" id="PTHR45987:SF4">
    <property type="entry name" value="LARGE RIBOSOMAL SUBUNIT PROTEIN BL12M"/>
    <property type="match status" value="1"/>
</dbReference>
<reference evidence="6 7" key="2">
    <citation type="journal article" date="2014" name="BMC Genomics">
        <title>An improved genome of the model marine alga Ostreococcus tauri unfolds by assessing Illumina de novo assemblies.</title>
        <authorList>
            <person name="Blanc-Mathieu R."/>
            <person name="Verhelst B."/>
            <person name="Derelle E."/>
            <person name="Rombauts S."/>
            <person name="Bouget F.Y."/>
            <person name="Carre I."/>
            <person name="Chateau A."/>
            <person name="Eyre-Walker A."/>
            <person name="Grimsley N."/>
            <person name="Moreau H."/>
            <person name="Piegu B."/>
            <person name="Rivals E."/>
            <person name="Schackwitz W."/>
            <person name="Van de Peer Y."/>
            <person name="Piganeau G."/>
        </authorList>
    </citation>
    <scope>NUCLEOTIDE SEQUENCE [LARGE SCALE GENOMIC DNA]</scope>
    <source>
        <strain evidence="7">OTTH 0595 / CCAP 157/2 / RCC745</strain>
    </source>
</reference>
<dbReference type="AlphaFoldDB" id="A0A096P8I4"/>
<dbReference type="SUPFAM" id="SSF54736">
    <property type="entry name" value="ClpS-like"/>
    <property type="match status" value="1"/>
</dbReference>
<dbReference type="CDD" id="cd00387">
    <property type="entry name" value="Ribosomal_L7_L12"/>
    <property type="match status" value="1"/>
</dbReference>
<dbReference type="FunCoup" id="A0A096P8I4">
    <property type="interactions" value="1826"/>
</dbReference>
<feature type="compositionally biased region" description="Basic and acidic residues" evidence="4">
    <location>
        <begin position="41"/>
        <end position="68"/>
    </location>
</feature>